<dbReference type="AlphaFoldDB" id="A0A2H0K6R2"/>
<organism evidence="1 2">
    <name type="scientific">Candidatus Zambryskibacteria bacterium CG11_big_fil_rev_8_21_14_0_20_40_24</name>
    <dbReference type="NCBI Taxonomy" id="1975116"/>
    <lineage>
        <taxon>Bacteria</taxon>
        <taxon>Candidatus Zambryskiibacteriota</taxon>
    </lineage>
</organism>
<sequence>MLVFLEKPPSRSRSGALLCWFEVESSAFLREVTTHHTPSGAHTQGFGGVSSTPLALTAEILQPKDLSIRKRIGVNPVPSEND</sequence>
<accession>A0A2H0K6R2</accession>
<protein>
    <submittedName>
        <fullName evidence="1">Uncharacterized protein</fullName>
    </submittedName>
</protein>
<evidence type="ECO:0000313" key="2">
    <source>
        <dbReference type="Proteomes" id="UP000229834"/>
    </source>
</evidence>
<name>A0A2H0K6R2_9BACT</name>
<proteinExistence type="predicted"/>
<gene>
    <name evidence="1" type="ORF">COV95_01455</name>
</gene>
<comment type="caution">
    <text evidence="1">The sequence shown here is derived from an EMBL/GenBank/DDBJ whole genome shotgun (WGS) entry which is preliminary data.</text>
</comment>
<reference evidence="1 2" key="1">
    <citation type="submission" date="2017-09" db="EMBL/GenBank/DDBJ databases">
        <title>Depth-based differentiation of microbial function through sediment-hosted aquifers and enrichment of novel symbionts in the deep terrestrial subsurface.</title>
        <authorList>
            <person name="Probst A.J."/>
            <person name="Ladd B."/>
            <person name="Jarett J.K."/>
            <person name="Geller-Mcgrath D.E."/>
            <person name="Sieber C.M."/>
            <person name="Emerson J.B."/>
            <person name="Anantharaman K."/>
            <person name="Thomas B.C."/>
            <person name="Malmstrom R."/>
            <person name="Stieglmeier M."/>
            <person name="Klingl A."/>
            <person name="Woyke T."/>
            <person name="Ryan C.M."/>
            <person name="Banfield J.F."/>
        </authorList>
    </citation>
    <scope>NUCLEOTIDE SEQUENCE [LARGE SCALE GENOMIC DNA]</scope>
    <source>
        <strain evidence="1">CG11_big_fil_rev_8_21_14_0_20_40_24</strain>
    </source>
</reference>
<evidence type="ECO:0000313" key="1">
    <source>
        <dbReference type="EMBL" id="PIQ66949.1"/>
    </source>
</evidence>
<dbReference type="Proteomes" id="UP000229834">
    <property type="component" value="Unassembled WGS sequence"/>
</dbReference>
<dbReference type="EMBL" id="PCVC01000043">
    <property type="protein sequence ID" value="PIQ66949.1"/>
    <property type="molecule type" value="Genomic_DNA"/>
</dbReference>